<dbReference type="Gene3D" id="3.40.50.2300">
    <property type="match status" value="1"/>
</dbReference>
<dbReference type="EMBL" id="QFOD01000024">
    <property type="protein sequence ID" value="PZP28217.1"/>
    <property type="molecule type" value="Genomic_DNA"/>
</dbReference>
<name>A0A2W5DGF0_9BURK</name>
<dbReference type="CDD" id="cd06170">
    <property type="entry name" value="LuxR_C_like"/>
    <property type="match status" value="1"/>
</dbReference>
<evidence type="ECO:0000256" key="1">
    <source>
        <dbReference type="ARBA" id="ARBA00023015"/>
    </source>
</evidence>
<accession>A0A2W5DGF0</accession>
<feature type="modified residue" description="4-aspartylphosphate" evidence="4">
    <location>
        <position position="108"/>
    </location>
</feature>
<dbReference type="InterPro" id="IPR011006">
    <property type="entry name" value="CheY-like_superfamily"/>
</dbReference>
<dbReference type="PROSITE" id="PS50110">
    <property type="entry name" value="RESPONSE_REGULATORY"/>
    <property type="match status" value="1"/>
</dbReference>
<feature type="compositionally biased region" description="Basic and acidic residues" evidence="5">
    <location>
        <begin position="16"/>
        <end position="25"/>
    </location>
</feature>
<evidence type="ECO:0000313" key="9">
    <source>
        <dbReference type="Proteomes" id="UP000249633"/>
    </source>
</evidence>
<dbReference type="PROSITE" id="PS50043">
    <property type="entry name" value="HTH_LUXR_2"/>
    <property type="match status" value="1"/>
</dbReference>
<evidence type="ECO:0000259" key="6">
    <source>
        <dbReference type="PROSITE" id="PS50043"/>
    </source>
</evidence>
<evidence type="ECO:0000259" key="7">
    <source>
        <dbReference type="PROSITE" id="PS50110"/>
    </source>
</evidence>
<dbReference type="PANTHER" id="PTHR43214">
    <property type="entry name" value="TWO-COMPONENT RESPONSE REGULATOR"/>
    <property type="match status" value="1"/>
</dbReference>
<dbReference type="Pfam" id="PF00196">
    <property type="entry name" value="GerE"/>
    <property type="match status" value="1"/>
</dbReference>
<protein>
    <submittedName>
        <fullName evidence="8">DNA-binding response regulator</fullName>
    </submittedName>
</protein>
<dbReference type="SUPFAM" id="SSF52172">
    <property type="entry name" value="CheY-like"/>
    <property type="match status" value="1"/>
</dbReference>
<dbReference type="InterPro" id="IPR036388">
    <property type="entry name" value="WH-like_DNA-bd_sf"/>
</dbReference>
<dbReference type="InterPro" id="IPR001789">
    <property type="entry name" value="Sig_transdc_resp-reg_receiver"/>
</dbReference>
<evidence type="ECO:0000256" key="3">
    <source>
        <dbReference type="ARBA" id="ARBA00023163"/>
    </source>
</evidence>
<feature type="domain" description="Response regulatory" evidence="7">
    <location>
        <begin position="66"/>
        <end position="168"/>
    </location>
</feature>
<evidence type="ECO:0000256" key="4">
    <source>
        <dbReference type="PROSITE-ProRule" id="PRU00169"/>
    </source>
</evidence>
<keyword evidence="1" id="KW-0805">Transcription regulation</keyword>
<gene>
    <name evidence="8" type="ORF">DI603_19920</name>
</gene>
<dbReference type="GO" id="GO:0000160">
    <property type="term" value="P:phosphorelay signal transduction system"/>
    <property type="evidence" value="ECO:0007669"/>
    <property type="project" value="InterPro"/>
</dbReference>
<keyword evidence="2 8" id="KW-0238">DNA-binding</keyword>
<dbReference type="Gene3D" id="1.10.10.10">
    <property type="entry name" value="Winged helix-like DNA-binding domain superfamily/Winged helix DNA-binding domain"/>
    <property type="match status" value="1"/>
</dbReference>
<feature type="region of interest" description="Disordered" evidence="5">
    <location>
        <begin position="1"/>
        <end position="29"/>
    </location>
</feature>
<comment type="caution">
    <text evidence="8">The sequence shown here is derived from an EMBL/GenBank/DDBJ whole genome shotgun (WGS) entry which is preliminary data.</text>
</comment>
<dbReference type="AlphaFoldDB" id="A0A2W5DGF0"/>
<dbReference type="InterPro" id="IPR016032">
    <property type="entry name" value="Sig_transdc_resp-reg_C-effctor"/>
</dbReference>
<reference evidence="8 9" key="1">
    <citation type="submission" date="2017-08" db="EMBL/GenBank/DDBJ databases">
        <title>Infants hospitalized years apart are colonized by the same room-sourced microbial strains.</title>
        <authorList>
            <person name="Brooks B."/>
            <person name="Olm M.R."/>
            <person name="Firek B.A."/>
            <person name="Baker R."/>
            <person name="Thomas B.C."/>
            <person name="Morowitz M.J."/>
            <person name="Banfield J.F."/>
        </authorList>
    </citation>
    <scope>NUCLEOTIDE SEQUENCE [LARGE SCALE GENOMIC DNA]</scope>
    <source>
        <strain evidence="8">S2_012_000_R2_81</strain>
    </source>
</reference>
<sequence length="263" mass="28004">MPGLSIPLGAKTTRPKGRDSPDRVSRCPPVGSRVLARSQVKCRHRGGPSPCRCCSEESMMLGRRTNVVVVHPSPVLNAGVRALLADECDVREGEWAQHAAHADVVVADHEQALALLHAVAQGVPTRCLVVSARLNGRMVREAMEAGAHGYVTAECAAPELNRAVQSVHLGQRYLCAGASACLANSFGLDPLTRRELQVLELLGTGLGNKSIALRLDIALGTVKAHVRTVLDKLCVSSRTQAVIEARRRGLLGDDDEPMAAAAR</sequence>
<evidence type="ECO:0000256" key="2">
    <source>
        <dbReference type="ARBA" id="ARBA00023125"/>
    </source>
</evidence>
<dbReference type="GO" id="GO:0006355">
    <property type="term" value="P:regulation of DNA-templated transcription"/>
    <property type="evidence" value="ECO:0007669"/>
    <property type="project" value="InterPro"/>
</dbReference>
<dbReference type="PANTHER" id="PTHR43214:SF41">
    <property type="entry name" value="NITRATE_NITRITE RESPONSE REGULATOR PROTEIN NARP"/>
    <property type="match status" value="1"/>
</dbReference>
<keyword evidence="4" id="KW-0597">Phosphoprotein</keyword>
<proteinExistence type="predicted"/>
<organism evidence="8 9">
    <name type="scientific">Roseateles depolymerans</name>
    <dbReference type="NCBI Taxonomy" id="76731"/>
    <lineage>
        <taxon>Bacteria</taxon>
        <taxon>Pseudomonadati</taxon>
        <taxon>Pseudomonadota</taxon>
        <taxon>Betaproteobacteria</taxon>
        <taxon>Burkholderiales</taxon>
        <taxon>Sphaerotilaceae</taxon>
        <taxon>Roseateles</taxon>
    </lineage>
</organism>
<dbReference type="GO" id="GO:0003677">
    <property type="term" value="F:DNA binding"/>
    <property type="evidence" value="ECO:0007669"/>
    <property type="project" value="UniProtKB-KW"/>
</dbReference>
<dbReference type="SUPFAM" id="SSF46894">
    <property type="entry name" value="C-terminal effector domain of the bipartite response regulators"/>
    <property type="match status" value="1"/>
</dbReference>
<evidence type="ECO:0000256" key="5">
    <source>
        <dbReference type="SAM" id="MobiDB-lite"/>
    </source>
</evidence>
<feature type="domain" description="HTH luxR-type" evidence="6">
    <location>
        <begin position="184"/>
        <end position="249"/>
    </location>
</feature>
<dbReference type="PRINTS" id="PR00038">
    <property type="entry name" value="HTHLUXR"/>
</dbReference>
<evidence type="ECO:0000313" key="8">
    <source>
        <dbReference type="EMBL" id="PZP28217.1"/>
    </source>
</evidence>
<dbReference type="InterPro" id="IPR039420">
    <property type="entry name" value="WalR-like"/>
</dbReference>
<dbReference type="InterPro" id="IPR000792">
    <property type="entry name" value="Tscrpt_reg_LuxR_C"/>
</dbReference>
<dbReference type="Proteomes" id="UP000249633">
    <property type="component" value="Unassembled WGS sequence"/>
</dbReference>
<dbReference type="SMART" id="SM00421">
    <property type="entry name" value="HTH_LUXR"/>
    <property type="match status" value="1"/>
</dbReference>
<keyword evidence="3" id="KW-0804">Transcription</keyword>